<keyword evidence="3 6" id="KW-0812">Transmembrane</keyword>
<proteinExistence type="predicted"/>
<evidence type="ECO:0000256" key="5">
    <source>
        <dbReference type="ARBA" id="ARBA00023136"/>
    </source>
</evidence>
<dbReference type="eggNOG" id="arCOG04965">
    <property type="taxonomic scope" value="Archaea"/>
</dbReference>
<comment type="subcellular location">
    <subcellularLocation>
        <location evidence="1">Cell membrane</location>
        <topology evidence="1">Multi-pass membrane protein</topology>
    </subcellularLocation>
</comment>
<feature type="transmembrane region" description="Helical" evidence="6">
    <location>
        <begin position="129"/>
        <end position="153"/>
    </location>
</feature>
<dbReference type="GO" id="GO:0005886">
    <property type="term" value="C:plasma membrane"/>
    <property type="evidence" value="ECO:0007669"/>
    <property type="project" value="UniProtKB-SubCell"/>
</dbReference>
<feature type="transmembrane region" description="Helical" evidence="6">
    <location>
        <begin position="225"/>
        <end position="252"/>
    </location>
</feature>
<comment type="caution">
    <text evidence="7">The sequence shown here is derived from an EMBL/GenBank/DDBJ whole genome shotgun (WGS) entry which is preliminary data.</text>
</comment>
<evidence type="ECO:0000256" key="4">
    <source>
        <dbReference type="ARBA" id="ARBA00022989"/>
    </source>
</evidence>
<evidence type="ECO:0000256" key="3">
    <source>
        <dbReference type="ARBA" id="ARBA00022692"/>
    </source>
</evidence>
<accession>M0LQQ6</accession>
<evidence type="ECO:0000256" key="6">
    <source>
        <dbReference type="SAM" id="Phobius"/>
    </source>
</evidence>
<dbReference type="InterPro" id="IPR017039">
    <property type="entry name" value="Virul_fac_BrkB"/>
</dbReference>
<sequence>MSNADRVVEVVAAIVALGRRERMVLTAASLAYFAFISMVPLLLLLVVAVTALGGDALAMSAVSRATTTLTPESADLLREIVFSAADRDRATVIGVAVLFWGSLLTFRSLNTAFAGIYGTHGEPSMLSTLLDIVLVFVIIVATVVALVLGGVGLSAFVQTRLWQTVGPLVVFVVLAMVFGPLYYVLPDVDVGFRETLPGTLFAAGAWTVLQWLFGYYTQVSGLTRLYGAASAFLLIMVWLYVGGFVLLVGAALNAVLADRVDPDDGWIPGSE</sequence>
<dbReference type="PANTHER" id="PTHR30213">
    <property type="entry name" value="INNER MEMBRANE PROTEIN YHJD"/>
    <property type="match status" value="1"/>
</dbReference>
<dbReference type="PANTHER" id="PTHR30213:SF0">
    <property type="entry name" value="UPF0761 MEMBRANE PROTEIN YIHY"/>
    <property type="match status" value="1"/>
</dbReference>
<dbReference type="Proteomes" id="UP000011566">
    <property type="component" value="Unassembled WGS sequence"/>
</dbReference>
<feature type="transmembrane region" description="Helical" evidence="6">
    <location>
        <begin position="90"/>
        <end position="109"/>
    </location>
</feature>
<name>M0LQQ6_9EURY</name>
<dbReference type="AlphaFoldDB" id="M0LQQ6"/>
<dbReference type="OrthoDB" id="204872at2157"/>
<organism evidence="7 8">
    <name type="scientific">Halococcus hamelinensis 100A6</name>
    <dbReference type="NCBI Taxonomy" id="1132509"/>
    <lineage>
        <taxon>Archaea</taxon>
        <taxon>Methanobacteriati</taxon>
        <taxon>Methanobacteriota</taxon>
        <taxon>Stenosarchaea group</taxon>
        <taxon>Halobacteria</taxon>
        <taxon>Halobacteriales</taxon>
        <taxon>Halococcaceae</taxon>
        <taxon>Halococcus</taxon>
    </lineage>
</organism>
<dbReference type="PATRIC" id="fig|1132509.6.peg.3882"/>
<keyword evidence="8" id="KW-1185">Reference proteome</keyword>
<feature type="transmembrane region" description="Helical" evidence="6">
    <location>
        <begin position="165"/>
        <end position="183"/>
    </location>
</feature>
<keyword evidence="5 6" id="KW-0472">Membrane</keyword>
<dbReference type="PIRSF" id="PIRSF035875">
    <property type="entry name" value="RNase_BN"/>
    <property type="match status" value="1"/>
</dbReference>
<evidence type="ECO:0000256" key="1">
    <source>
        <dbReference type="ARBA" id="ARBA00004651"/>
    </source>
</evidence>
<dbReference type="NCBIfam" id="TIGR00765">
    <property type="entry name" value="yihY_not_rbn"/>
    <property type="match status" value="1"/>
</dbReference>
<protein>
    <submittedName>
        <fullName evidence="7">Ribonuclease BN</fullName>
    </submittedName>
</protein>
<evidence type="ECO:0000256" key="2">
    <source>
        <dbReference type="ARBA" id="ARBA00022475"/>
    </source>
</evidence>
<gene>
    <name evidence="7" type="ORF">C447_16734</name>
</gene>
<dbReference type="Pfam" id="PF03631">
    <property type="entry name" value="Virul_fac_BrkB"/>
    <property type="match status" value="1"/>
</dbReference>
<keyword evidence="4 6" id="KW-1133">Transmembrane helix</keyword>
<feature type="transmembrane region" description="Helical" evidence="6">
    <location>
        <begin position="30"/>
        <end position="54"/>
    </location>
</feature>
<dbReference type="RefSeq" id="WP_007695928.1">
    <property type="nucleotide sequence ID" value="NZ_AOMB01000043.1"/>
</dbReference>
<feature type="transmembrane region" description="Helical" evidence="6">
    <location>
        <begin position="195"/>
        <end position="213"/>
    </location>
</feature>
<dbReference type="EMBL" id="AOMB01000043">
    <property type="protein sequence ID" value="EMA35821.1"/>
    <property type="molecule type" value="Genomic_DNA"/>
</dbReference>
<keyword evidence="2" id="KW-1003">Cell membrane</keyword>
<evidence type="ECO:0000313" key="8">
    <source>
        <dbReference type="Proteomes" id="UP000011566"/>
    </source>
</evidence>
<reference evidence="7 8" key="1">
    <citation type="journal article" date="2014" name="PLoS Genet.">
        <title>Phylogenetically driven sequencing of extremely halophilic archaea reveals strategies for static and dynamic osmo-response.</title>
        <authorList>
            <person name="Becker E.A."/>
            <person name="Seitzer P.M."/>
            <person name="Tritt A."/>
            <person name="Larsen D."/>
            <person name="Krusor M."/>
            <person name="Yao A.I."/>
            <person name="Wu D."/>
            <person name="Madern D."/>
            <person name="Eisen J.A."/>
            <person name="Darling A.E."/>
            <person name="Facciotti M.T."/>
        </authorList>
    </citation>
    <scope>NUCLEOTIDE SEQUENCE [LARGE SCALE GENOMIC DNA]</scope>
    <source>
        <strain evidence="7 8">100A6</strain>
    </source>
</reference>
<evidence type="ECO:0000313" key="7">
    <source>
        <dbReference type="EMBL" id="EMA35821.1"/>
    </source>
</evidence>